<sequence>MITQLKREYELLFSFQLFLIGLKYEQMRKNIILQNILTL</sequence>
<reference evidence="1 2" key="1">
    <citation type="submission" date="2008-10" db="EMBL/GenBank/DDBJ databases">
        <title>Draft genome sequence of Bacteroides dorei (DSM 17855).</title>
        <authorList>
            <person name="Sudarsanam P."/>
            <person name="Ley R."/>
            <person name="Guruge J."/>
            <person name="Turnbaugh P.J."/>
            <person name="Mahowald M."/>
            <person name="Liep D."/>
            <person name="Gordon J."/>
        </authorList>
    </citation>
    <scope>NUCLEOTIDE SEQUENCE [LARGE SCALE GENOMIC DNA]</scope>
    <source>
        <strain evidence="1 2">DSM 17855</strain>
    </source>
</reference>
<organism evidence="1 2">
    <name type="scientific">Phocaeicola dorei DSM 17855</name>
    <dbReference type="NCBI Taxonomy" id="483217"/>
    <lineage>
        <taxon>Bacteria</taxon>
        <taxon>Pseudomonadati</taxon>
        <taxon>Bacteroidota</taxon>
        <taxon>Bacteroidia</taxon>
        <taxon>Bacteroidales</taxon>
        <taxon>Bacteroidaceae</taxon>
        <taxon>Phocaeicola</taxon>
    </lineage>
</organism>
<dbReference type="HOGENOM" id="CLU_3304607_0_0_10"/>
<dbReference type="Proteomes" id="UP000004849">
    <property type="component" value="Unassembled WGS sequence"/>
</dbReference>
<protein>
    <submittedName>
        <fullName evidence="1">Uncharacterized protein</fullName>
    </submittedName>
</protein>
<proteinExistence type="predicted"/>
<evidence type="ECO:0000313" key="2">
    <source>
        <dbReference type="Proteomes" id="UP000004849"/>
    </source>
</evidence>
<evidence type="ECO:0000313" key="1">
    <source>
        <dbReference type="EMBL" id="EEB23508.1"/>
    </source>
</evidence>
<gene>
    <name evidence="1" type="ORF">BACDOR_03961</name>
</gene>
<name>B6W2M0_9BACT</name>
<accession>B6W2M0</accession>
<reference evidence="1 2" key="2">
    <citation type="submission" date="2008-10" db="EMBL/GenBank/DDBJ databases">
        <authorList>
            <person name="Fulton L."/>
            <person name="Clifton S."/>
            <person name="Fulton B."/>
            <person name="Xu J."/>
            <person name="Minx P."/>
            <person name="Pepin K.H."/>
            <person name="Johnson M."/>
            <person name="Thiruvilangam P."/>
            <person name="Bhonagiri V."/>
            <person name="Nash W.E."/>
            <person name="Mardis E.R."/>
            <person name="Wilson R.K."/>
        </authorList>
    </citation>
    <scope>NUCLEOTIDE SEQUENCE [LARGE SCALE GENOMIC DNA]</scope>
    <source>
        <strain evidence="1 2">DSM 17855</strain>
    </source>
</reference>
<dbReference type="AlphaFoldDB" id="B6W2M0"/>
<dbReference type="EMBL" id="ABWZ01000075">
    <property type="protein sequence ID" value="EEB23508.1"/>
    <property type="molecule type" value="Genomic_DNA"/>
</dbReference>